<dbReference type="Pfam" id="PF01235">
    <property type="entry name" value="Na_Ala_symp"/>
    <property type="match status" value="1"/>
</dbReference>
<protein>
    <submittedName>
        <fullName evidence="10">Na+/alanine symporter</fullName>
    </submittedName>
</protein>
<evidence type="ECO:0000256" key="7">
    <source>
        <dbReference type="ARBA" id="ARBA00022989"/>
    </source>
</evidence>
<dbReference type="PANTHER" id="PTHR30330">
    <property type="entry name" value="AGSS FAMILY TRANSPORTER, SODIUM-ALANINE"/>
    <property type="match status" value="1"/>
</dbReference>
<feature type="transmembrane region" description="Helical" evidence="9">
    <location>
        <begin position="340"/>
        <end position="361"/>
    </location>
</feature>
<evidence type="ECO:0000256" key="8">
    <source>
        <dbReference type="ARBA" id="ARBA00023136"/>
    </source>
</evidence>
<dbReference type="GO" id="GO:0005886">
    <property type="term" value="C:plasma membrane"/>
    <property type="evidence" value="ECO:0007669"/>
    <property type="project" value="UniProtKB-SubCell"/>
</dbReference>
<dbReference type="Gene3D" id="1.20.1740.10">
    <property type="entry name" value="Amino acid/polyamine transporter I"/>
    <property type="match status" value="1"/>
</dbReference>
<dbReference type="Proteomes" id="UP000254118">
    <property type="component" value="Unassembled WGS sequence"/>
</dbReference>
<evidence type="ECO:0000256" key="4">
    <source>
        <dbReference type="ARBA" id="ARBA00022475"/>
    </source>
</evidence>
<sequence>MADFLTAVSDVLYQYILIALLIGAGLYFSVRTGFVQLRLLPESVRVVTEPKEEGESLSSFSALMVSTASRVGTGNIAGVAVAIVLGGPGALFWMWLIALLGASSAFIESTLAQIYKRRGENNVSYGGPAYYITTALKARWLGVVFACALIFTYMGGFNMVASYNTVDSFRTYGFFSESTTPLILGAVLALMAALPIFGGGQRLAHVTSMLVPFMAIAYLLAGIAVVFTHLHLVPGMFAAIFSSAFDFPAIFGGFAGSAMMLGIKRGLYSNEAGVGSAPNAAASASVSHPVKQGLVQMLSVYIDTWFVCTITGFTVLASGVVPDEKMAGVAYVQAAVATVFGAWGPPFITTCLVLFAFTTLIGNYYYSEVNLRFLCHGEPAVWLLRGFRAVAVLIVFCGALLEFEMAWSIADILMGLMALINIPVIILLGSHAIKASKNYIEQRKQGVNPTFCAADIGITEKTDYWGPEPQSVSSSPTTA</sequence>
<organism evidence="10 11">
    <name type="scientific">Dermatophilus congolensis</name>
    <dbReference type="NCBI Taxonomy" id="1863"/>
    <lineage>
        <taxon>Bacteria</taxon>
        <taxon>Bacillati</taxon>
        <taxon>Actinomycetota</taxon>
        <taxon>Actinomycetes</taxon>
        <taxon>Micrococcales</taxon>
        <taxon>Dermatophilaceae</taxon>
        <taxon>Dermatophilus</taxon>
    </lineage>
</organism>
<evidence type="ECO:0000256" key="2">
    <source>
        <dbReference type="ARBA" id="ARBA00009261"/>
    </source>
</evidence>
<dbReference type="NCBIfam" id="TIGR00835">
    <property type="entry name" value="agcS"/>
    <property type="match status" value="1"/>
</dbReference>
<dbReference type="GO" id="GO:0005283">
    <property type="term" value="F:amino acid:sodium symporter activity"/>
    <property type="evidence" value="ECO:0007669"/>
    <property type="project" value="InterPro"/>
</dbReference>
<dbReference type="FunFam" id="1.20.1740.10:FF:000004">
    <property type="entry name" value="Sodium:alanine symporter family protein"/>
    <property type="match status" value="1"/>
</dbReference>
<keyword evidence="4 9" id="KW-1003">Cell membrane</keyword>
<gene>
    <name evidence="10" type="ORF">NCTC7915_01777</name>
</gene>
<dbReference type="InterPro" id="IPR001463">
    <property type="entry name" value="Na/Ala_symport"/>
</dbReference>
<evidence type="ECO:0000256" key="1">
    <source>
        <dbReference type="ARBA" id="ARBA00004651"/>
    </source>
</evidence>
<dbReference type="AlphaFoldDB" id="A0AA46BPE5"/>
<dbReference type="RefSeq" id="WP_115031359.1">
    <property type="nucleotide sequence ID" value="NZ_UFYA01000001.1"/>
</dbReference>
<keyword evidence="7 9" id="KW-1133">Transmembrane helix</keyword>
<feature type="transmembrane region" description="Helical" evidence="9">
    <location>
        <begin position="181"/>
        <end position="198"/>
    </location>
</feature>
<feature type="transmembrane region" description="Helical" evidence="9">
    <location>
        <begin position="300"/>
        <end position="320"/>
    </location>
</feature>
<feature type="transmembrane region" description="Helical" evidence="9">
    <location>
        <begin position="407"/>
        <end position="428"/>
    </location>
</feature>
<dbReference type="EMBL" id="UFYA01000001">
    <property type="protein sequence ID" value="STD12431.1"/>
    <property type="molecule type" value="Genomic_DNA"/>
</dbReference>
<evidence type="ECO:0000256" key="6">
    <source>
        <dbReference type="ARBA" id="ARBA00022847"/>
    </source>
</evidence>
<evidence type="ECO:0000256" key="3">
    <source>
        <dbReference type="ARBA" id="ARBA00022448"/>
    </source>
</evidence>
<comment type="caution">
    <text evidence="10">The sequence shown here is derived from an EMBL/GenBank/DDBJ whole genome shotgun (WGS) entry which is preliminary data.</text>
</comment>
<evidence type="ECO:0000313" key="10">
    <source>
        <dbReference type="EMBL" id="STD12431.1"/>
    </source>
</evidence>
<reference evidence="10 11" key="1">
    <citation type="submission" date="2018-06" db="EMBL/GenBank/DDBJ databases">
        <authorList>
            <consortium name="Pathogen Informatics"/>
            <person name="Doyle S."/>
        </authorList>
    </citation>
    <scope>NUCLEOTIDE SEQUENCE [LARGE SCALE GENOMIC DNA]</scope>
    <source>
        <strain evidence="10 11">NCTC7915</strain>
    </source>
</reference>
<accession>A0AA46BPE5</accession>
<keyword evidence="8 9" id="KW-0472">Membrane</keyword>
<comment type="subcellular location">
    <subcellularLocation>
        <location evidence="1 9">Cell membrane</location>
        <topology evidence="1 9">Multi-pass membrane protein</topology>
    </subcellularLocation>
</comment>
<name>A0AA46BPE5_9MICO</name>
<feature type="transmembrane region" description="Helical" evidence="9">
    <location>
        <begin position="140"/>
        <end position="161"/>
    </location>
</feature>
<feature type="transmembrane region" description="Helical" evidence="9">
    <location>
        <begin position="210"/>
        <end position="230"/>
    </location>
</feature>
<keyword evidence="6 9" id="KW-0769">Symport</keyword>
<feature type="transmembrane region" description="Helical" evidence="9">
    <location>
        <begin position="91"/>
        <end position="111"/>
    </location>
</feature>
<keyword evidence="3 9" id="KW-0813">Transport</keyword>
<proteinExistence type="inferred from homology"/>
<feature type="transmembrane region" description="Helical" evidence="9">
    <location>
        <begin position="382"/>
        <end position="401"/>
    </location>
</feature>
<comment type="similarity">
    <text evidence="2 9">Belongs to the alanine or glycine:cation symporter (AGCS) (TC 2.A.25) family.</text>
</comment>
<evidence type="ECO:0000256" key="5">
    <source>
        <dbReference type="ARBA" id="ARBA00022692"/>
    </source>
</evidence>
<dbReference type="PANTHER" id="PTHR30330:SF1">
    <property type="entry name" value="AMINO-ACID CARRIER PROTEIN ALST"/>
    <property type="match status" value="1"/>
</dbReference>
<feature type="transmembrane region" description="Helical" evidence="9">
    <location>
        <begin position="12"/>
        <end position="30"/>
    </location>
</feature>
<dbReference type="PRINTS" id="PR00175">
    <property type="entry name" value="NAALASMPORT"/>
</dbReference>
<feature type="transmembrane region" description="Helical" evidence="9">
    <location>
        <begin position="236"/>
        <end position="261"/>
    </location>
</feature>
<evidence type="ECO:0000313" key="11">
    <source>
        <dbReference type="Proteomes" id="UP000254118"/>
    </source>
</evidence>
<dbReference type="PROSITE" id="PS00873">
    <property type="entry name" value="NA_ALANINE_SYMP"/>
    <property type="match status" value="1"/>
</dbReference>
<keyword evidence="5 9" id="KW-0812">Transmembrane</keyword>
<evidence type="ECO:0000256" key="9">
    <source>
        <dbReference type="RuleBase" id="RU363064"/>
    </source>
</evidence>